<accession>A0ABQ7G6L6</accession>
<evidence type="ECO:0000256" key="4">
    <source>
        <dbReference type="PROSITE-ProRule" id="PRU01161"/>
    </source>
</evidence>
<feature type="active site" description="Proton acceptor" evidence="4">
    <location>
        <position position="179"/>
    </location>
</feature>
<dbReference type="PANTHER" id="PTHR14226">
    <property type="entry name" value="NEUROPATHY TARGET ESTERASE/SWISS CHEESE D.MELANOGASTER"/>
    <property type="match status" value="1"/>
</dbReference>
<feature type="short sequence motif" description="GXSXG" evidence="4">
    <location>
        <begin position="58"/>
        <end position="62"/>
    </location>
</feature>
<comment type="function">
    <text evidence="5">Lipolytic acyl hydrolase (LAH).</text>
</comment>
<evidence type="ECO:0000256" key="2">
    <source>
        <dbReference type="ARBA" id="ARBA00022963"/>
    </source>
</evidence>
<dbReference type="GO" id="GO:0016740">
    <property type="term" value="F:transferase activity"/>
    <property type="evidence" value="ECO:0007669"/>
    <property type="project" value="UniProtKB-KW"/>
</dbReference>
<evidence type="ECO:0000313" key="8">
    <source>
        <dbReference type="Proteomes" id="UP000815325"/>
    </source>
</evidence>
<proteinExistence type="inferred from homology"/>
<evidence type="ECO:0000259" key="6">
    <source>
        <dbReference type="PROSITE" id="PS51635"/>
    </source>
</evidence>
<feature type="active site" description="Nucleophile" evidence="4">
    <location>
        <position position="60"/>
    </location>
</feature>
<dbReference type="Pfam" id="PF01734">
    <property type="entry name" value="Patatin"/>
    <property type="match status" value="1"/>
</dbReference>
<dbReference type="Proteomes" id="UP000815325">
    <property type="component" value="Unassembled WGS sequence"/>
</dbReference>
<dbReference type="InterPro" id="IPR016035">
    <property type="entry name" value="Acyl_Trfase/lysoPLipase"/>
</dbReference>
<comment type="domain">
    <text evidence="5">The nitrogen atoms of the two glycine residues in the GGXR motif define the oxyanion hole, and stabilize the oxyanion that forms during the nucleophilic attack by the catalytic serine during substrate cleavage.</text>
</comment>
<dbReference type="SUPFAM" id="SSF52151">
    <property type="entry name" value="FabD/lysophospholipase-like"/>
    <property type="match status" value="1"/>
</dbReference>
<dbReference type="PROSITE" id="PS51635">
    <property type="entry name" value="PNPLA"/>
    <property type="match status" value="1"/>
</dbReference>
<keyword evidence="8" id="KW-1185">Reference proteome</keyword>
<dbReference type="EMBL" id="MU070064">
    <property type="protein sequence ID" value="KAF5830249.1"/>
    <property type="molecule type" value="Genomic_DNA"/>
</dbReference>
<sequence length="306" mass="32707">MLRGRRRDAQNLQRCLAGAADRASYDIVLSSGFLAFANHSGFLAAVEKAEMHVQGVMGTSAGALAGSLYCAGYTPRQVAAELSRQPPIKLLRPSIDPWNGFFSLDGVVERLKDLLPPTFEDLQTEFAVGLVSAVDGKHVLVDSGPLPEAVAASAAIPLLFQPVKLPGYSRLNLLSPFKDGGCVDRVGLQSWRERRQKQAEGDSQLVPPALVHVISRSSPFSGFDDVRSQPEEGVFVLRSPQSGVSLINLGDFEGQMDACQTRVQPTLLDISMSRASAGFLGNGGKQTNVAASSLGQERLKAGSMRT</sequence>
<evidence type="ECO:0000313" key="7">
    <source>
        <dbReference type="EMBL" id="KAF5830249.1"/>
    </source>
</evidence>
<dbReference type="Gene3D" id="3.40.1090.10">
    <property type="entry name" value="Cytosolic phospholipase A2 catalytic domain"/>
    <property type="match status" value="2"/>
</dbReference>
<keyword evidence="2 4" id="KW-0442">Lipid degradation</keyword>
<gene>
    <name evidence="7" type="ORF">DUNSADRAFT_14822</name>
</gene>
<comment type="similarity">
    <text evidence="5">Belongs to the patatin family.</text>
</comment>
<protein>
    <recommendedName>
        <fullName evidence="5">Patatin</fullName>
        <ecNumber evidence="5">3.1.1.-</ecNumber>
    </recommendedName>
</protein>
<name>A0ABQ7G6L6_DUNSA</name>
<evidence type="ECO:0000256" key="1">
    <source>
        <dbReference type="ARBA" id="ARBA00022801"/>
    </source>
</evidence>
<dbReference type="EC" id="3.1.1.-" evidence="5"/>
<keyword evidence="7" id="KW-0808">Transferase</keyword>
<evidence type="ECO:0000256" key="3">
    <source>
        <dbReference type="ARBA" id="ARBA00023098"/>
    </source>
</evidence>
<reference evidence="7" key="1">
    <citation type="submission" date="2017-08" db="EMBL/GenBank/DDBJ databases">
        <authorList>
            <person name="Polle J.E."/>
            <person name="Barry K."/>
            <person name="Cushman J."/>
            <person name="Schmutz J."/>
            <person name="Tran D."/>
            <person name="Hathwaick L.T."/>
            <person name="Yim W.C."/>
            <person name="Jenkins J."/>
            <person name="Mckie-Krisberg Z.M."/>
            <person name="Prochnik S."/>
            <person name="Lindquist E."/>
            <person name="Dockter R.B."/>
            <person name="Adam C."/>
            <person name="Molina H."/>
            <person name="Bunkerborg J."/>
            <person name="Jin E."/>
            <person name="Buchheim M."/>
            <person name="Magnuson J."/>
        </authorList>
    </citation>
    <scope>NUCLEOTIDE SEQUENCE</scope>
    <source>
        <strain evidence="7">CCAP 19/18</strain>
    </source>
</reference>
<organism evidence="7 8">
    <name type="scientific">Dunaliella salina</name>
    <name type="common">Green alga</name>
    <name type="synonym">Protococcus salinus</name>
    <dbReference type="NCBI Taxonomy" id="3046"/>
    <lineage>
        <taxon>Eukaryota</taxon>
        <taxon>Viridiplantae</taxon>
        <taxon>Chlorophyta</taxon>
        <taxon>core chlorophytes</taxon>
        <taxon>Chlorophyceae</taxon>
        <taxon>CS clade</taxon>
        <taxon>Chlamydomonadales</taxon>
        <taxon>Dunaliellaceae</taxon>
        <taxon>Dunaliella</taxon>
    </lineage>
</organism>
<comment type="caution">
    <text evidence="7">The sequence shown here is derived from an EMBL/GenBank/DDBJ whole genome shotgun (WGS) entry which is preliminary data.</text>
</comment>
<feature type="short sequence motif" description="DGA/G" evidence="4">
    <location>
        <begin position="179"/>
        <end position="181"/>
    </location>
</feature>
<feature type="domain" description="PNPLA" evidence="6">
    <location>
        <begin position="27"/>
        <end position="192"/>
    </location>
</feature>
<evidence type="ECO:0000256" key="5">
    <source>
        <dbReference type="RuleBase" id="RU361262"/>
    </source>
</evidence>
<dbReference type="PANTHER" id="PTHR14226:SF29">
    <property type="entry name" value="NEUROPATHY TARGET ESTERASE SWS"/>
    <property type="match status" value="1"/>
</dbReference>
<comment type="caution">
    <text evidence="4">Lacks conserved residue(s) required for the propagation of feature annotation.</text>
</comment>
<dbReference type="GO" id="GO:0016787">
    <property type="term" value="F:hydrolase activity"/>
    <property type="evidence" value="ECO:0007669"/>
    <property type="project" value="UniProtKB-KW"/>
</dbReference>
<dbReference type="InterPro" id="IPR050301">
    <property type="entry name" value="NTE"/>
</dbReference>
<keyword evidence="1 4" id="KW-0378">Hydrolase</keyword>
<dbReference type="InterPro" id="IPR002641">
    <property type="entry name" value="PNPLA_dom"/>
</dbReference>
<keyword evidence="3 4" id="KW-0443">Lipid metabolism</keyword>